<dbReference type="Pfam" id="PF07679">
    <property type="entry name" value="I-set"/>
    <property type="match status" value="11"/>
</dbReference>
<dbReference type="PRINTS" id="PR00014">
    <property type="entry name" value="FNTYPEIII"/>
</dbReference>
<dbReference type="KEGG" id="loa:LOAG_01250"/>
<feature type="compositionally biased region" description="Basic and acidic residues" evidence="18">
    <location>
        <begin position="2975"/>
        <end position="2998"/>
    </location>
</feature>
<feature type="domain" description="Ig-like" evidence="19">
    <location>
        <begin position="941"/>
        <end position="1025"/>
    </location>
</feature>
<evidence type="ECO:0000256" key="17">
    <source>
        <dbReference type="SAM" id="Coils"/>
    </source>
</evidence>
<keyword evidence="9" id="KW-0418">Kinase</keyword>
<dbReference type="FunFam" id="2.60.40.10:FF:000211">
    <property type="entry name" value="Obscurin-like protein 1"/>
    <property type="match status" value="1"/>
</dbReference>
<feature type="compositionally biased region" description="Basic and acidic residues" evidence="18">
    <location>
        <begin position="3011"/>
        <end position="3043"/>
    </location>
</feature>
<evidence type="ECO:0000256" key="3">
    <source>
        <dbReference type="ARBA" id="ARBA00012513"/>
    </source>
</evidence>
<dbReference type="FunFam" id="2.60.40.10:FF:000107">
    <property type="entry name" value="Myosin, light chain kinase a"/>
    <property type="match status" value="1"/>
</dbReference>
<dbReference type="InParanoid" id="A0A1S0UA49"/>
<comment type="cofactor">
    <cofactor evidence="1">
        <name>Mg(2+)</name>
        <dbReference type="ChEBI" id="CHEBI:18420"/>
    </cofactor>
</comment>
<dbReference type="EC" id="2.7.11.1" evidence="3"/>
<feature type="compositionally biased region" description="Basic and acidic residues" evidence="18">
    <location>
        <begin position="1542"/>
        <end position="1562"/>
    </location>
</feature>
<feature type="compositionally biased region" description="Basic and acidic residues" evidence="18">
    <location>
        <begin position="1476"/>
        <end position="1487"/>
    </location>
</feature>
<feature type="region of interest" description="Disordered" evidence="18">
    <location>
        <begin position="615"/>
        <end position="643"/>
    </location>
</feature>
<evidence type="ECO:0000259" key="19">
    <source>
        <dbReference type="PROSITE" id="PS50835"/>
    </source>
</evidence>
<dbReference type="GO" id="GO:0004674">
    <property type="term" value="F:protein serine/threonine kinase activity"/>
    <property type="evidence" value="ECO:0007669"/>
    <property type="project" value="UniProtKB-KW"/>
</dbReference>
<feature type="domain" description="Ig-like" evidence="19">
    <location>
        <begin position="3125"/>
        <end position="3208"/>
    </location>
</feature>
<dbReference type="Pfam" id="PF00041">
    <property type="entry name" value="fn3"/>
    <property type="match status" value="5"/>
</dbReference>
<keyword evidence="7" id="KW-0479">Metal-binding</keyword>
<evidence type="ECO:0000256" key="4">
    <source>
        <dbReference type="ARBA" id="ARBA00022490"/>
    </source>
</evidence>
<feature type="region of interest" description="Disordered" evidence="18">
    <location>
        <begin position="1354"/>
        <end position="1388"/>
    </location>
</feature>
<feature type="domain" description="Fibronectin type-III" evidence="20">
    <location>
        <begin position="3307"/>
        <end position="3401"/>
    </location>
</feature>
<feature type="compositionally biased region" description="Basic residues" evidence="18">
    <location>
        <begin position="1649"/>
        <end position="1665"/>
    </location>
</feature>
<name>A0A1S0UA49_LOALO</name>
<dbReference type="OrthoDB" id="504170at2759"/>
<comment type="catalytic activity">
    <reaction evidence="16">
        <text>L-seryl-[protein] + ATP = O-phospho-L-seryl-[protein] + ADP + H(+)</text>
        <dbReference type="Rhea" id="RHEA:17989"/>
        <dbReference type="Rhea" id="RHEA-COMP:9863"/>
        <dbReference type="Rhea" id="RHEA-COMP:11604"/>
        <dbReference type="ChEBI" id="CHEBI:15378"/>
        <dbReference type="ChEBI" id="CHEBI:29999"/>
        <dbReference type="ChEBI" id="CHEBI:30616"/>
        <dbReference type="ChEBI" id="CHEBI:83421"/>
        <dbReference type="ChEBI" id="CHEBI:456216"/>
        <dbReference type="EC" id="2.7.11.1"/>
    </reaction>
</comment>
<evidence type="ECO:0000313" key="21">
    <source>
        <dbReference type="EMBL" id="EFO27231.2"/>
    </source>
</evidence>
<evidence type="ECO:0000256" key="14">
    <source>
        <dbReference type="ARBA" id="ARBA00023319"/>
    </source>
</evidence>
<accession>A0A1S0UA49</accession>
<dbReference type="SUPFAM" id="SSF48726">
    <property type="entry name" value="Immunoglobulin"/>
    <property type="match status" value="13"/>
</dbReference>
<dbReference type="RefSeq" id="XP_020303883.1">
    <property type="nucleotide sequence ID" value="XM_020445680.1"/>
</dbReference>
<feature type="domain" description="Ig-like" evidence="19">
    <location>
        <begin position="3406"/>
        <end position="3494"/>
    </location>
</feature>
<feature type="domain" description="Ig-like" evidence="19">
    <location>
        <begin position="2421"/>
        <end position="2508"/>
    </location>
</feature>
<evidence type="ECO:0000256" key="2">
    <source>
        <dbReference type="ARBA" id="ARBA00004496"/>
    </source>
</evidence>
<dbReference type="CTD" id="9938626"/>
<feature type="domain" description="Fibronectin type-III" evidence="20">
    <location>
        <begin position="2031"/>
        <end position="2125"/>
    </location>
</feature>
<evidence type="ECO:0000256" key="5">
    <source>
        <dbReference type="ARBA" id="ARBA00022527"/>
    </source>
</evidence>
<feature type="region of interest" description="Disordered" evidence="18">
    <location>
        <begin position="1542"/>
        <end position="1579"/>
    </location>
</feature>
<feature type="domain" description="Ig-like" evidence="19">
    <location>
        <begin position="2325"/>
        <end position="2414"/>
    </location>
</feature>
<feature type="domain" description="Fibronectin type-III" evidence="20">
    <location>
        <begin position="2808"/>
        <end position="2894"/>
    </location>
</feature>
<dbReference type="PROSITE" id="PS50853">
    <property type="entry name" value="FN3"/>
    <property type="match status" value="7"/>
</dbReference>
<dbReference type="GeneID" id="9938626"/>
<comment type="subcellular location">
    <subcellularLocation>
        <location evidence="2">Cytoplasm</location>
    </subcellularLocation>
</comment>
<evidence type="ECO:0000256" key="10">
    <source>
        <dbReference type="ARBA" id="ARBA00022837"/>
    </source>
</evidence>
<feature type="compositionally biased region" description="Basic and acidic residues" evidence="18">
    <location>
        <begin position="1667"/>
        <end position="1686"/>
    </location>
</feature>
<evidence type="ECO:0000256" key="18">
    <source>
        <dbReference type="SAM" id="MobiDB-lite"/>
    </source>
</evidence>
<keyword evidence="12" id="KW-0112">Calmodulin-binding</keyword>
<dbReference type="InterPro" id="IPR013783">
    <property type="entry name" value="Ig-like_fold"/>
</dbReference>
<reference evidence="21" key="1">
    <citation type="submission" date="2012-04" db="EMBL/GenBank/DDBJ databases">
        <title>The Genome Sequence of Loa loa.</title>
        <authorList>
            <consortium name="The Broad Institute Genome Sequencing Platform"/>
            <consortium name="Broad Institute Genome Sequencing Center for Infectious Disease"/>
            <person name="Nutman T.B."/>
            <person name="Fink D.L."/>
            <person name="Russ C."/>
            <person name="Young S."/>
            <person name="Zeng Q."/>
            <person name="Gargeya S."/>
            <person name="Alvarado L."/>
            <person name="Berlin A."/>
            <person name="Chapman S.B."/>
            <person name="Chen Z."/>
            <person name="Freedman E."/>
            <person name="Gellesch M."/>
            <person name="Goldberg J."/>
            <person name="Griggs A."/>
            <person name="Gujja S."/>
            <person name="Heilman E.R."/>
            <person name="Heiman D."/>
            <person name="Howarth C."/>
            <person name="Mehta T."/>
            <person name="Neiman D."/>
            <person name="Pearson M."/>
            <person name="Roberts A."/>
            <person name="Saif S."/>
            <person name="Shea T."/>
            <person name="Shenoy N."/>
            <person name="Sisk P."/>
            <person name="Stolte C."/>
            <person name="Sykes S."/>
            <person name="White J."/>
            <person name="Yandava C."/>
            <person name="Haas B."/>
            <person name="Henn M.R."/>
            <person name="Nusbaum C."/>
            <person name="Birren B."/>
        </authorList>
    </citation>
    <scope>NUCLEOTIDE SEQUENCE [LARGE SCALE GENOMIC DNA]</scope>
</reference>
<evidence type="ECO:0000256" key="7">
    <source>
        <dbReference type="ARBA" id="ARBA00022723"/>
    </source>
</evidence>
<feature type="compositionally biased region" description="Basic residues" evidence="18">
    <location>
        <begin position="2999"/>
        <end position="3010"/>
    </location>
</feature>
<dbReference type="InterPro" id="IPR003598">
    <property type="entry name" value="Ig_sub2"/>
</dbReference>
<keyword evidence="4" id="KW-0963">Cytoplasm</keyword>
<keyword evidence="11" id="KW-0460">Magnesium</keyword>
<evidence type="ECO:0000259" key="20">
    <source>
        <dbReference type="PROSITE" id="PS50853"/>
    </source>
</evidence>
<feature type="domain" description="Fibronectin type-III" evidence="20">
    <location>
        <begin position="2231"/>
        <end position="2322"/>
    </location>
</feature>
<feature type="compositionally biased region" description="Basic and acidic residues" evidence="18">
    <location>
        <begin position="3104"/>
        <end position="3121"/>
    </location>
</feature>
<dbReference type="SUPFAM" id="SSF49265">
    <property type="entry name" value="Fibronectin type III"/>
    <property type="match status" value="4"/>
</dbReference>
<dbReference type="InterPro" id="IPR036179">
    <property type="entry name" value="Ig-like_dom_sf"/>
</dbReference>
<evidence type="ECO:0000256" key="6">
    <source>
        <dbReference type="ARBA" id="ARBA00022679"/>
    </source>
</evidence>
<keyword evidence="6" id="KW-0808">Transferase</keyword>
<evidence type="ECO:0000256" key="12">
    <source>
        <dbReference type="ARBA" id="ARBA00022860"/>
    </source>
</evidence>
<feature type="region of interest" description="Disordered" evidence="18">
    <location>
        <begin position="1476"/>
        <end position="1506"/>
    </location>
</feature>
<dbReference type="GO" id="GO:0005516">
    <property type="term" value="F:calmodulin binding"/>
    <property type="evidence" value="ECO:0007669"/>
    <property type="project" value="UniProtKB-KW"/>
</dbReference>
<evidence type="ECO:0000256" key="1">
    <source>
        <dbReference type="ARBA" id="ARBA00001946"/>
    </source>
</evidence>
<dbReference type="FunFam" id="2.60.40.10:FF:000031">
    <property type="entry name" value="Myosin-binding protein C, slow type"/>
    <property type="match status" value="2"/>
</dbReference>
<keyword evidence="5" id="KW-0723">Serine/threonine-protein kinase</keyword>
<keyword evidence="14" id="KW-0393">Immunoglobulin domain</keyword>
<dbReference type="InterPro" id="IPR003961">
    <property type="entry name" value="FN3_dom"/>
</dbReference>
<dbReference type="Gene3D" id="2.60.40.10">
    <property type="entry name" value="Immunoglobulins"/>
    <property type="match status" value="20"/>
</dbReference>
<feature type="compositionally biased region" description="Basic and acidic residues" evidence="18">
    <location>
        <begin position="3051"/>
        <end position="3081"/>
    </location>
</feature>
<keyword evidence="8" id="KW-0677">Repeat</keyword>
<feature type="domain" description="Ig-like" evidence="19">
    <location>
        <begin position="3211"/>
        <end position="3299"/>
    </location>
</feature>
<feature type="region of interest" description="Disordered" evidence="18">
    <location>
        <begin position="1614"/>
        <end position="1686"/>
    </location>
</feature>
<dbReference type="PANTHER" id="PTHR14340:SF9">
    <property type="entry name" value="FIBRONECTIN TYPE-III DOMAIN-CONTAINING PROTEIN"/>
    <property type="match status" value="1"/>
</dbReference>
<evidence type="ECO:0000256" key="15">
    <source>
        <dbReference type="ARBA" id="ARBA00047899"/>
    </source>
</evidence>
<dbReference type="PROSITE" id="PS50835">
    <property type="entry name" value="IG_LIKE"/>
    <property type="match status" value="7"/>
</dbReference>
<evidence type="ECO:0000256" key="8">
    <source>
        <dbReference type="ARBA" id="ARBA00022737"/>
    </source>
</evidence>
<evidence type="ECO:0000256" key="16">
    <source>
        <dbReference type="ARBA" id="ARBA00048679"/>
    </source>
</evidence>
<dbReference type="FunFam" id="2.60.40.10:FF:000003">
    <property type="entry name" value="Titin isoform E"/>
    <property type="match status" value="1"/>
</dbReference>
<feature type="compositionally biased region" description="Basic and acidic residues" evidence="18">
    <location>
        <begin position="2946"/>
        <end position="2960"/>
    </location>
</feature>
<dbReference type="CDD" id="cd00063">
    <property type="entry name" value="FN3"/>
    <property type="match status" value="6"/>
</dbReference>
<evidence type="ECO:0000256" key="13">
    <source>
        <dbReference type="ARBA" id="ARBA00023157"/>
    </source>
</evidence>
<feature type="region of interest" description="Disordered" evidence="18">
    <location>
        <begin position="3102"/>
        <end position="3121"/>
    </location>
</feature>
<feature type="domain" description="Fibronectin type-III" evidence="20">
    <location>
        <begin position="1128"/>
        <end position="1222"/>
    </location>
</feature>
<gene>
    <name evidence="21" type="ORF">LOAG_01250</name>
</gene>
<feature type="non-terminal residue" evidence="21">
    <location>
        <position position="1"/>
    </location>
</feature>
<protein>
    <recommendedName>
        <fullName evidence="3">non-specific serine/threonine protein kinase</fullName>
        <ecNumber evidence="3">2.7.11.1</ecNumber>
    </recommendedName>
</protein>
<feature type="coiled-coil region" evidence="17">
    <location>
        <begin position="1229"/>
        <end position="1289"/>
    </location>
</feature>
<dbReference type="InterPro" id="IPR013098">
    <property type="entry name" value="Ig_I-set"/>
</dbReference>
<sequence length="3527" mass="398010">VEKPKEEIVGEKVAKPEEKAVKEKVKKPVEKLEETEVTLNLAKDLENEFVDISVINVVSDSIEASLRLAKQQKVEKPKEEIVGEKVAKPEEKAVKEKVKKPVEKLEETEVTLNLAKDLENEFVDISVINVVSDSIEASLRLAKQQKVEKPKEEIVGEKVAKPEEKAVKKKAKKPVSVETLEETEITLDLGKSLENEGVGSIEASVRLAKQQKKPKEEIIEEEMVKRKGKTAKKNEKSIEKLETGSTVGLEKDSEHGFVDISIISAISDSIQALVQLTKRTEKRKDETVDGKNLSAAESWYAINESGPETEFDVHLPAMNAFLCNDATVSLCVEKPAENGFVDAIPTSAGFCCCSLSVYLPELRKTARGMKEKMERPAELSMIRGKHSEEIPVETVSISFEFTKQRTQKIGVGTIFNSERPTEQIELAEEIIRPSPHNEAVKLLPLREKCSACLSFCIGKKTKNEDTVDIDVTVIPETERERSKERSRSVIADIEVDAGEEMATTDAIVDVLTSFEESELAITEFLSDILDVDVTLDALMEEEFIEAIGPAFHSQLASLVVQMPTVVTAISQLIEEVKLLAANAETEILMPVANKTEMQQLTLTLQKADYESHENFKNDEKLKDVGKESQDIDEEKKEKPKVEVEKRKKKVPKALVIPAEISTKYGDKSTLLSETTMTTEIAMNEVMAEVEISPKKSLSASVAMKVDSAKRRKSVSHRSSSAEKFTFKDIEEGTELKIAEENVRKTKKRTGLPPVPKTKEEIEVELIFGQKEYRENIEDIFPVKLVEELVNIVQVTAKSRKRKIERAGKDLEEQKQGKKSIDELGKIETVKLTPITKEIEKQETYERARKKRIGFIQAPDKEVIAFRGDTIKIECELLNEDDFMWLINDKPASEDLRCIEEVNSLIRTLTIRNIVPEDEETIIVAKVGDIVAETIIHVEDTPAEIIEPLPRRSFGKCGENVTLAVSVTHPAHSIVWEFNGEKLPQDDGNYMIAEEGNIYTLTIKDATYNDAGRYSIKVDSLETSTTLVMQGAPIIEKPEPESINFETHENLLLSIPYKAVPEPTIDCFFNNEPLLVGTKLKLEIINDMVQFCKRKINKNDSGEYTFKISNEFGEAVKTFTVNVKGISGVPENPRIMDISLDRVSVEWDAPKDDGGSKIIGYIIQKKEIGRRTFHHVIQVTGDKTNYLIEELDADTDYIFRVAAINKYGTGEFAEFPLAHTSAAPEELEEIPEQEKELEKISERVDEDQELAELKKAKAKKLLKKDGSKKAEQLEEEMEQAIDKEIAVGEDISQAKPATERKVEMTDLKECVETVKDLEQHDVELKVGKAEKEELARVTRPEEEIRDEVVAMDKTKVEKSDTVEAEERKLKKTKRKKPKKEEKSSEEMIPTVQKKSVDLVEDNMNKVLEVEIIEGNELKEKFDEEFSQEEKKHVEIATESEIKETFEIKDEKEEEIDVSDISDTVIVDKKTEKVALEKKPTAKKREEIKKKKSSKGKSQKTTAKKAEEPTVVVGVTDESFDVQFQKQDIIVEDMTTSEKVKIEAEKEEIKKDHLEDGYVEDSKDATSASVKADSKKKSKTSKRLIKEKLEEIVGTKEEKFEAEKLEAKLEIDDKVGKPEHGEVKDEGDVLKRLDSGQEVKEAKAVEDKEAKPKKKVTGKKIAKKALQKPKVEEEIGKKSRDEAREEKHIEEKKVNRFKDEEVEELKSSADIDVTINIPAVLINEEPGPEETIEMTSVLRKDETPITRRVHKRPSGFVLLPDQEILAFRNDTVKIECEVFNEEDKINWMINGKLVTDDIRCTEVEDGYLRILQIENVVPEDTGMIITANLHEHSAESRLIVEDIPVEITEKLPHKITGKMDDFIKLSITVSHPTENCQWFFNNEQLIKNNDHYEVNVEGNVYSLLIKNLSYDQAGRYSVKVESAETSTILTVEGAPILHETETIVTTVDLESQDNLILTIPFKAIPEPTLECFLNNEKIPSSSKIQLDIFNDKACFRKRKVDKSDTGEYTIKIKNDFGEVSQTFSVNVKDVPGLPENGHITDIGSCCATIHWNAPSDDGGSAITGYIVEKREESRRTYHRVAQVSSEEMDYYVDDLKINTSYMIRIAAMNKYGIGEYLECASFRTCLPFKAPSVTHPPVITNVTDQSCTLKWPRVTEDGGSPIYGYDLFIRENKSDWMKVNDELIFTEQFTVSNIEAGLTYEFKVEATNEAGLTSKSDVISEPLIISKAAELPILIAPTVEVVSGDAVRVQWIEVTSENWNVTSYVIMYKSENSSLWLEKEIEHSPADITGLREELSYLFKVAPKSGPTIGEFSEETTPIRIIAAKKPEITKGIKDVSVSRKRELKLECHATGEPVPQYIWYKADREIIPASENIEIINEGFMSTLFIHHTSEMDAGLYKCEVVNDLGSVDSQAIVTVTEVRAHFVSSFPEYLEINEGEEIGFSCELSDADASVVWLKDGKPLRSDDRIMIKEDGTERKLTIRNAVLEDGGRYVCSTIDKRTQSEAELVVKEELPHIKRGPQDQVVTEFGTTIVLKCETTKPVKTVKWFRNRKEIWLRQEKFNMNVKETIATLTIMNFELNDCGEYTAALREDEESAPAKVELKIAPTIKLLKNLPSNVLKLHCGIDFDIEFVYEGFPEVDIRTTLNDKPLNKMRSRMHTYDNKLSLRLKNIIQEDSGILKVVVENEIGSASEEIQLDVISVPSKPRHLTAFNITSRSVMLKWEKAEDNGSPITNYIIERRTADIKRWRNIGKCESEQYEFLVEDLYPSESYSFRIVAVNEVGEGAPSNVVDVVTVDESGELEEITKLLPAPSSLKATLVEDDQTALITWEIVEEAEEYIIERSKLENDWEQVGVTTEPKFDDSFDESLNYKYRIIAKKGDQLSSPSEETEIVTVPAHKEKEEKQQEMIETERQETEERKSEKADDQEGEDSNGTAAIVEKLEDEPEGEEMRANEKAKMEVITRKKKPKKEQEEENEVGIKIEDEFKPSEKVIEENEEKVGSRKTVKKKAQGKGKKEAEKEELSKDEVEREKDFEQEKIEVEKEQDGELNLGGEIHKMNSEKNIEKKGSGKVKQEDERITEDGKSKKKKKSGSISQVGEVLVSGLVTEKKEEETEEETMRREKLEVKPANSSVMINNGTKNFELIVNIIGNYDECYWTKDEKRIDKMLVKTSANTSVLRLEDVDELTKGLYQCIATNKMEKAIAEIDVTVTEKPKIEFEEATIGAKTGEMLKIYANVTGLPMPTCKWLKDGAELKTDENTIITFKEGVAVVTIKKAVVGNSGLYKLMVENTCGKQEDQVKVLIKGVPSAPVGPLQVSDVTNASCKLAWNPPEQDGNSKLLGYCIEKRDAKKSSWAFVARTTTTTATITSLSDNSKYYFRVVAENAFGTGPALENEEPIQPIKITAIEKPKIKKAPGKETGKVGDKLTLSVEFVAKPVPEVRWYRNGEELFHNVDNTIIKMDKKSMLTIEKLIEDDEGDYQIVVENEGGTAEHKFNVEVKSKPMIIDAGKYKEPQVFNKGENVKLQLAFTG</sequence>
<dbReference type="CDD" id="cd00096">
    <property type="entry name" value="Ig"/>
    <property type="match status" value="4"/>
</dbReference>
<feature type="compositionally biased region" description="Basic and acidic residues" evidence="18">
    <location>
        <begin position="2894"/>
        <end position="2923"/>
    </location>
</feature>
<dbReference type="SMART" id="SM00409">
    <property type="entry name" value="IG"/>
    <property type="match status" value="13"/>
</dbReference>
<feature type="domain" description="Ig-like" evidence="19">
    <location>
        <begin position="2512"/>
        <end position="2601"/>
    </location>
</feature>
<dbReference type="InterPro" id="IPR036116">
    <property type="entry name" value="FN3_sf"/>
</dbReference>
<feature type="region of interest" description="Disordered" evidence="18">
    <location>
        <begin position="2877"/>
        <end position="3092"/>
    </location>
</feature>
<proteinExistence type="predicted"/>
<organism evidence="21">
    <name type="scientific">Loa loa</name>
    <name type="common">Eye worm</name>
    <name type="synonym">Filaria loa</name>
    <dbReference type="NCBI Taxonomy" id="7209"/>
    <lineage>
        <taxon>Eukaryota</taxon>
        <taxon>Metazoa</taxon>
        <taxon>Ecdysozoa</taxon>
        <taxon>Nematoda</taxon>
        <taxon>Chromadorea</taxon>
        <taxon>Rhabditida</taxon>
        <taxon>Spirurina</taxon>
        <taxon>Spiruromorpha</taxon>
        <taxon>Filarioidea</taxon>
        <taxon>Onchocercidae</taxon>
        <taxon>Loa</taxon>
    </lineage>
</organism>
<feature type="compositionally biased region" description="Basic and acidic residues" evidence="18">
    <location>
        <begin position="1614"/>
        <end position="1648"/>
    </location>
</feature>
<dbReference type="SMART" id="SM00060">
    <property type="entry name" value="FN3"/>
    <property type="match status" value="7"/>
</dbReference>
<dbReference type="EMBL" id="JH712276">
    <property type="protein sequence ID" value="EFO27231.2"/>
    <property type="molecule type" value="Genomic_DNA"/>
</dbReference>
<feature type="domain" description="Fibronectin type-III" evidence="20">
    <location>
        <begin position="2131"/>
        <end position="2227"/>
    </location>
</feature>
<dbReference type="SMART" id="SM00408">
    <property type="entry name" value="IGc2"/>
    <property type="match status" value="6"/>
</dbReference>
<evidence type="ECO:0000256" key="11">
    <source>
        <dbReference type="ARBA" id="ARBA00022842"/>
    </source>
</evidence>
<dbReference type="InterPro" id="IPR007110">
    <property type="entry name" value="Ig-like_dom"/>
</dbReference>
<dbReference type="GO" id="GO:0046872">
    <property type="term" value="F:metal ion binding"/>
    <property type="evidence" value="ECO:0007669"/>
    <property type="project" value="UniProtKB-KW"/>
</dbReference>
<comment type="catalytic activity">
    <reaction evidence="15">
        <text>L-threonyl-[protein] + ATP = O-phospho-L-threonyl-[protein] + ADP + H(+)</text>
        <dbReference type="Rhea" id="RHEA:46608"/>
        <dbReference type="Rhea" id="RHEA-COMP:11060"/>
        <dbReference type="Rhea" id="RHEA-COMP:11605"/>
        <dbReference type="ChEBI" id="CHEBI:15378"/>
        <dbReference type="ChEBI" id="CHEBI:30013"/>
        <dbReference type="ChEBI" id="CHEBI:30616"/>
        <dbReference type="ChEBI" id="CHEBI:61977"/>
        <dbReference type="ChEBI" id="CHEBI:456216"/>
        <dbReference type="EC" id="2.7.11.1"/>
    </reaction>
</comment>
<keyword evidence="13" id="KW-1015">Disulfide bond</keyword>
<evidence type="ECO:0000256" key="9">
    <source>
        <dbReference type="ARBA" id="ARBA00022777"/>
    </source>
</evidence>
<dbReference type="GO" id="GO:0030017">
    <property type="term" value="C:sarcomere"/>
    <property type="evidence" value="ECO:0007669"/>
    <property type="project" value="UniProtKB-ARBA"/>
</dbReference>
<feature type="compositionally biased region" description="Basic and acidic residues" evidence="18">
    <location>
        <begin position="1354"/>
        <end position="1367"/>
    </location>
</feature>
<keyword evidence="17" id="KW-0175">Coiled coil</keyword>
<dbReference type="InterPro" id="IPR003599">
    <property type="entry name" value="Ig_sub"/>
</dbReference>
<feature type="domain" description="Fibronectin type-III" evidence="20">
    <location>
        <begin position="2702"/>
        <end position="2796"/>
    </location>
</feature>
<keyword evidence="10" id="KW-0106">Calcium</keyword>
<dbReference type="OMA" id="TIQKPIP"/>
<dbReference type="PANTHER" id="PTHR14340">
    <property type="entry name" value="MICROFIBRIL-ASSOCIATED GLYCOPROTEIN 3"/>
    <property type="match status" value="1"/>
</dbReference>